<sequence>MKLKLYRFEKDEPARIETINRGEIYLSAPQEFNDPNDCRMQGIFSPELDSVSYETFKNRIDLIYPPSEPSSWRHPLTNSDVKKNVVAEKLKEIFSRYEPEPNIDYVDIQGAVARIRSYIKHTTGVCCFFAGDPKDSLMWAYYADSHKGFCVEYELDTDAQGNLPAGFHRVKYENQLPSPSILELLLTPEECISRLVTTKEKSWIHEKEVRYVALNSLSDTDDFSVSGSGDRFKLPSSLRVTGIITGQNYRGNQLDFKFNDPSVKVKRYKNTFG</sequence>
<keyword evidence="2" id="KW-1185">Reference proteome</keyword>
<proteinExistence type="predicted"/>
<evidence type="ECO:0000313" key="2">
    <source>
        <dbReference type="Proteomes" id="UP000637632"/>
    </source>
</evidence>
<dbReference type="RefSeq" id="WP_190481273.1">
    <property type="nucleotide sequence ID" value="NZ_JACOFT010000008.1"/>
</dbReference>
<protein>
    <submittedName>
        <fullName evidence="1">DUF2971 domain-containing protein</fullName>
    </submittedName>
</protein>
<dbReference type="Proteomes" id="UP000637632">
    <property type="component" value="Unassembled WGS sequence"/>
</dbReference>
<gene>
    <name evidence="1" type="ORF">H8K26_17325</name>
</gene>
<organism evidence="1 2">
    <name type="scientific">Undibacterium aquatile</name>
    <dbReference type="NCBI Taxonomy" id="1537398"/>
    <lineage>
        <taxon>Bacteria</taxon>
        <taxon>Pseudomonadati</taxon>
        <taxon>Pseudomonadota</taxon>
        <taxon>Betaproteobacteria</taxon>
        <taxon>Burkholderiales</taxon>
        <taxon>Oxalobacteraceae</taxon>
        <taxon>Undibacterium</taxon>
    </lineage>
</organism>
<comment type="caution">
    <text evidence="1">The sequence shown here is derived from an EMBL/GenBank/DDBJ whole genome shotgun (WGS) entry which is preliminary data.</text>
</comment>
<evidence type="ECO:0000313" key="1">
    <source>
        <dbReference type="EMBL" id="MBC3813207.1"/>
    </source>
</evidence>
<dbReference type="EMBL" id="JACOFT010000008">
    <property type="protein sequence ID" value="MBC3813207.1"/>
    <property type="molecule type" value="Genomic_DNA"/>
</dbReference>
<accession>A0ABR6XK83</accession>
<dbReference type="Pfam" id="PF11185">
    <property type="entry name" value="DUF2971"/>
    <property type="match status" value="1"/>
</dbReference>
<reference evidence="1 2" key="1">
    <citation type="submission" date="2020-08" db="EMBL/GenBank/DDBJ databases">
        <title>Novel species isolated from subtropical streams in China.</title>
        <authorList>
            <person name="Lu H."/>
        </authorList>
    </citation>
    <scope>NUCLEOTIDE SEQUENCE [LARGE SCALE GENOMIC DNA]</scope>
    <source>
        <strain evidence="1 2">CCTCC AB 2015119</strain>
    </source>
</reference>
<name>A0ABR6XK83_9BURK</name>
<dbReference type="InterPro" id="IPR021352">
    <property type="entry name" value="DUF2971"/>
</dbReference>